<name>A0A8T8SVT7_9BASI</name>
<organism evidence="2 3">
    <name type="scientific">Tilletia indica</name>
    <dbReference type="NCBI Taxonomy" id="43049"/>
    <lineage>
        <taxon>Eukaryota</taxon>
        <taxon>Fungi</taxon>
        <taxon>Dikarya</taxon>
        <taxon>Basidiomycota</taxon>
        <taxon>Ustilaginomycotina</taxon>
        <taxon>Exobasidiomycetes</taxon>
        <taxon>Tilletiales</taxon>
        <taxon>Tilletiaceae</taxon>
        <taxon>Tilletia</taxon>
    </lineage>
</organism>
<evidence type="ECO:0000313" key="3">
    <source>
        <dbReference type="Proteomes" id="UP000077521"/>
    </source>
</evidence>
<reference evidence="2" key="2">
    <citation type="journal article" date="2019" name="IMA Fungus">
        <title>Genome sequencing and comparison of five Tilletia species to identify candidate genes for the detection of regulated species infecting wheat.</title>
        <authorList>
            <person name="Nguyen H.D.T."/>
            <person name="Sultana T."/>
            <person name="Kesanakurti P."/>
            <person name="Hambleton S."/>
        </authorList>
    </citation>
    <scope>NUCLEOTIDE SEQUENCE</scope>
    <source>
        <strain evidence="2">DAOMC 236416</strain>
    </source>
</reference>
<gene>
    <name evidence="2" type="ORF">A4X13_0g5297</name>
</gene>
<evidence type="ECO:0000313" key="2">
    <source>
        <dbReference type="EMBL" id="KAE8249221.1"/>
    </source>
</evidence>
<dbReference type="AlphaFoldDB" id="A0A8T8SVT7"/>
<proteinExistence type="predicted"/>
<reference evidence="2" key="1">
    <citation type="submission" date="2016-04" db="EMBL/GenBank/DDBJ databases">
        <authorList>
            <person name="Nguyen H.D."/>
            <person name="Samba Siva P."/>
            <person name="Cullis J."/>
            <person name="Levesque C.A."/>
            <person name="Hambleton S."/>
        </authorList>
    </citation>
    <scope>NUCLEOTIDE SEQUENCE</scope>
    <source>
        <strain evidence="2">DAOMC 236416</strain>
    </source>
</reference>
<dbReference type="EMBL" id="LWDF02000401">
    <property type="protein sequence ID" value="KAE8249221.1"/>
    <property type="molecule type" value="Genomic_DNA"/>
</dbReference>
<accession>A0A8T8SVT7</accession>
<protein>
    <submittedName>
        <fullName evidence="2">Uncharacterized protein</fullName>
    </submittedName>
</protein>
<feature type="region of interest" description="Disordered" evidence="1">
    <location>
        <begin position="227"/>
        <end position="260"/>
    </location>
</feature>
<dbReference type="Proteomes" id="UP000077521">
    <property type="component" value="Unassembled WGS sequence"/>
</dbReference>
<keyword evidence="3" id="KW-1185">Reference proteome</keyword>
<sequence>MADIATTLRAMSSQDDGLGDALAELLERDSDHLEEDELASIVTNVSQRIAELDKARAQVPGEEADVFSQDDQLEQSSTVAKQVELSVAVTLPSSTNEAKGKSAKPISKDSMIRCAKDTEFTVFKGKVVASALNAGLFASTYNDLDIEGKIAAGGVWKDNKRLHDDDAFRSFWEKILKKKPWEAYVYVSQSPTAVIEVSSDSGADVAPVKVEDDSTDDDEVAKAHLAAAASDAKKKRKSDEAPTISGKRPKIPKVSGGSPSPACMHKAWIEGLLHSARWSPSSCRQ</sequence>
<evidence type="ECO:0000256" key="1">
    <source>
        <dbReference type="SAM" id="MobiDB-lite"/>
    </source>
</evidence>
<comment type="caution">
    <text evidence="2">The sequence shown here is derived from an EMBL/GenBank/DDBJ whole genome shotgun (WGS) entry which is preliminary data.</text>
</comment>